<feature type="compositionally biased region" description="Basic and acidic residues" evidence="1">
    <location>
        <begin position="109"/>
        <end position="121"/>
    </location>
</feature>
<sequence length="121" mass="13392">MLTTKKQRIRTTQWCDILKKNVWLAQTTGHRRFACDGGHRRPEARIIRWIRGRVAGSGAADRGQCADRSRKDESAKMLKGTEKAEGREGNPKVLADGPALSERGSGAVKPKEGERKPKVDG</sequence>
<proteinExistence type="predicted"/>
<reference evidence="2 3" key="1">
    <citation type="submission" date="2023-08" db="EMBL/GenBank/DDBJ databases">
        <title>A Necator americanus chromosomal reference genome.</title>
        <authorList>
            <person name="Ilik V."/>
            <person name="Petrzelkova K.J."/>
            <person name="Pardy F."/>
            <person name="Fuh T."/>
            <person name="Niatou-Singa F.S."/>
            <person name="Gouil Q."/>
            <person name="Baker L."/>
            <person name="Ritchie M.E."/>
            <person name="Jex A.R."/>
            <person name="Gazzola D."/>
            <person name="Li H."/>
            <person name="Toshio Fujiwara R."/>
            <person name="Zhan B."/>
            <person name="Aroian R.V."/>
            <person name="Pafco B."/>
            <person name="Schwarz E.M."/>
        </authorList>
    </citation>
    <scope>NUCLEOTIDE SEQUENCE [LARGE SCALE GENOMIC DNA]</scope>
    <source>
        <strain evidence="2 3">Aroian</strain>
        <tissue evidence="2">Whole animal</tissue>
    </source>
</reference>
<accession>A0ABR1BGK7</accession>
<gene>
    <name evidence="2" type="primary">Necator_chrI.g273</name>
    <name evidence="2" type="ORF">RB195_004152</name>
</gene>
<protein>
    <submittedName>
        <fullName evidence="2">Uncharacterized protein</fullName>
    </submittedName>
</protein>
<comment type="caution">
    <text evidence="2">The sequence shown here is derived from an EMBL/GenBank/DDBJ whole genome shotgun (WGS) entry which is preliminary data.</text>
</comment>
<feature type="region of interest" description="Disordered" evidence="1">
    <location>
        <begin position="55"/>
        <end position="121"/>
    </location>
</feature>
<name>A0ABR1BGK7_NECAM</name>
<keyword evidence="3" id="KW-1185">Reference proteome</keyword>
<evidence type="ECO:0000256" key="1">
    <source>
        <dbReference type="SAM" id="MobiDB-lite"/>
    </source>
</evidence>
<evidence type="ECO:0000313" key="2">
    <source>
        <dbReference type="EMBL" id="KAK6725659.1"/>
    </source>
</evidence>
<dbReference type="Proteomes" id="UP001303046">
    <property type="component" value="Unassembled WGS sequence"/>
</dbReference>
<feature type="compositionally biased region" description="Basic and acidic residues" evidence="1">
    <location>
        <begin position="64"/>
        <end position="90"/>
    </location>
</feature>
<organism evidence="2 3">
    <name type="scientific">Necator americanus</name>
    <name type="common">Human hookworm</name>
    <dbReference type="NCBI Taxonomy" id="51031"/>
    <lineage>
        <taxon>Eukaryota</taxon>
        <taxon>Metazoa</taxon>
        <taxon>Ecdysozoa</taxon>
        <taxon>Nematoda</taxon>
        <taxon>Chromadorea</taxon>
        <taxon>Rhabditida</taxon>
        <taxon>Rhabditina</taxon>
        <taxon>Rhabditomorpha</taxon>
        <taxon>Strongyloidea</taxon>
        <taxon>Ancylostomatidae</taxon>
        <taxon>Bunostominae</taxon>
        <taxon>Necator</taxon>
    </lineage>
</organism>
<evidence type="ECO:0000313" key="3">
    <source>
        <dbReference type="Proteomes" id="UP001303046"/>
    </source>
</evidence>
<dbReference type="EMBL" id="JAVFWL010000001">
    <property type="protein sequence ID" value="KAK6725659.1"/>
    <property type="molecule type" value="Genomic_DNA"/>
</dbReference>